<reference evidence="1" key="1">
    <citation type="submission" date="2023-03" db="UniProtKB">
        <authorList>
            <consortium name="EnsemblPlants"/>
        </authorList>
    </citation>
    <scope>IDENTIFICATION</scope>
</reference>
<sequence length="170" mass="19926">MDDFNEELGVGELNETVEEIGTRNETPKESLGDKKVVRYNEDGSPIGENGAKLKSFIGLHLSLIKDLEKTFFKLQNWLTTKYIMSHKDEPQLLQVPPEKYSFIEQNHWEEFIRSRQLQQDRQSKNKYNHRISRKGYANLKEEMTFSGISSNIAKMEYKLICLPLELHVFE</sequence>
<evidence type="ECO:0008006" key="2">
    <source>
        <dbReference type="Google" id="ProtNLM"/>
    </source>
</evidence>
<accession>A0A9I9E795</accession>
<dbReference type="PANTHER" id="PTHR33018">
    <property type="entry name" value="OS10G0338966 PROTEIN-RELATED"/>
    <property type="match status" value="1"/>
</dbReference>
<protein>
    <recommendedName>
        <fullName evidence="2">Serine/threonine-protein kinase nek2</fullName>
    </recommendedName>
</protein>
<proteinExistence type="predicted"/>
<organism evidence="1">
    <name type="scientific">Cucumis melo</name>
    <name type="common">Muskmelon</name>
    <dbReference type="NCBI Taxonomy" id="3656"/>
    <lineage>
        <taxon>Eukaryota</taxon>
        <taxon>Viridiplantae</taxon>
        <taxon>Streptophyta</taxon>
        <taxon>Embryophyta</taxon>
        <taxon>Tracheophyta</taxon>
        <taxon>Spermatophyta</taxon>
        <taxon>Magnoliopsida</taxon>
        <taxon>eudicotyledons</taxon>
        <taxon>Gunneridae</taxon>
        <taxon>Pentapetalae</taxon>
        <taxon>rosids</taxon>
        <taxon>fabids</taxon>
        <taxon>Cucurbitales</taxon>
        <taxon>Cucurbitaceae</taxon>
        <taxon>Benincaseae</taxon>
        <taxon>Cucumis</taxon>
    </lineage>
</organism>
<evidence type="ECO:0000313" key="1">
    <source>
        <dbReference type="EnsemblPlants" id="MELO3C029779.2.1"/>
    </source>
</evidence>
<dbReference type="AlphaFoldDB" id="A0A9I9E795"/>
<dbReference type="Gramene" id="MELO3C029779.2.1">
    <property type="protein sequence ID" value="MELO3C029779.2.1"/>
    <property type="gene ID" value="MELO3C029779.2"/>
</dbReference>
<name>A0A9I9E795_CUCME</name>
<dbReference type="EnsemblPlants" id="MELO3C029779.2.1">
    <property type="protein sequence ID" value="MELO3C029779.2.1"/>
    <property type="gene ID" value="MELO3C029779.2"/>
</dbReference>
<dbReference type="PANTHER" id="PTHR33018:SF31">
    <property type="entry name" value="TRANSPOSASE, PTTA_EN_SPM, PLANT"/>
    <property type="match status" value="1"/>
</dbReference>